<dbReference type="AlphaFoldDB" id="A0A562Q495"/>
<proteinExistence type="predicted"/>
<evidence type="ECO:0000313" key="5">
    <source>
        <dbReference type="Proteomes" id="UP000437862"/>
    </source>
</evidence>
<protein>
    <submittedName>
        <fullName evidence="3">Uncharacterized protein</fullName>
    </submittedName>
</protein>
<evidence type="ECO:0000313" key="4">
    <source>
        <dbReference type="Proteomes" id="UP000315112"/>
    </source>
</evidence>
<dbReference type="Proteomes" id="UP000437862">
    <property type="component" value="Chromosome"/>
</dbReference>
<accession>A0A562Q495</accession>
<evidence type="ECO:0000256" key="1">
    <source>
        <dbReference type="SAM" id="Phobius"/>
    </source>
</evidence>
<keyword evidence="1" id="KW-0812">Transmembrane</keyword>
<dbReference type="EMBL" id="VLKW01000001">
    <property type="protein sequence ID" value="TWI51579.1"/>
    <property type="molecule type" value="Genomic_DNA"/>
</dbReference>
<dbReference type="Proteomes" id="UP000315112">
    <property type="component" value="Unassembled WGS sequence"/>
</dbReference>
<sequence length="86" mass="9543">MEPGPHPSKEEVRAWMVRRCRAHLPPPAPDEIRRELGWHLLPAPDVPALPPVPPPPPQVPLLLAEMAALTAVIWCALTLYPAGRQR</sequence>
<keyword evidence="1" id="KW-0472">Membrane</keyword>
<reference evidence="3 4" key="1">
    <citation type="journal article" date="2015" name="Stand. Genomic Sci.">
        <title>Genomic Encyclopedia of Bacterial and Archaeal Type Strains, Phase III: the genomes of soil and plant-associated and newly described type strains.</title>
        <authorList>
            <person name="Whitman W.B."/>
            <person name="Woyke T."/>
            <person name="Klenk H.P."/>
            <person name="Zhou Y."/>
            <person name="Lilburn T.G."/>
            <person name="Beck B.J."/>
            <person name="De Vos P."/>
            <person name="Vandamme P."/>
            <person name="Eisen J.A."/>
            <person name="Garrity G."/>
            <person name="Hugenholtz P."/>
            <person name="Kyrpides N.C."/>
        </authorList>
    </citation>
    <scope>NUCLEOTIDE SEQUENCE [LARGE SCALE GENOMIC DNA]</scope>
    <source>
        <strain evidence="3 4">CGMCC 1.10685</strain>
    </source>
</reference>
<dbReference type="EMBL" id="CP046904">
    <property type="protein sequence ID" value="QGZ41595.1"/>
    <property type="molecule type" value="Genomic_DNA"/>
</dbReference>
<gene>
    <name evidence="2" type="ORF">GO485_22760</name>
    <name evidence="3" type="ORF">IP92_00566</name>
</gene>
<reference evidence="2 5" key="3">
    <citation type="submission" date="2019-12" db="EMBL/GenBank/DDBJ databases">
        <title>Draft Genome Sequences of Six Type Strains of the Genus Massilia.</title>
        <authorList>
            <person name="Miess H."/>
            <person name="Frediansyah A."/>
            <person name="Goeker M."/>
            <person name="Gross H."/>
        </authorList>
    </citation>
    <scope>NUCLEOTIDE SEQUENCE [LARGE SCALE GENOMIC DNA]</scope>
    <source>
        <strain evidence="2 5">DSM 26639</strain>
    </source>
</reference>
<dbReference type="OrthoDB" id="8706529at2"/>
<name>A0A562Q495_9BURK</name>
<evidence type="ECO:0000313" key="3">
    <source>
        <dbReference type="EMBL" id="TWI51579.1"/>
    </source>
</evidence>
<keyword evidence="1" id="KW-1133">Transmembrane helix</keyword>
<dbReference type="RefSeq" id="WP_145872981.1">
    <property type="nucleotide sequence ID" value="NZ_CP046904.1"/>
</dbReference>
<evidence type="ECO:0000313" key="2">
    <source>
        <dbReference type="EMBL" id="QGZ41595.1"/>
    </source>
</evidence>
<organism evidence="3 4">
    <name type="scientific">Pseudoduganella flava</name>
    <dbReference type="NCBI Taxonomy" id="871742"/>
    <lineage>
        <taxon>Bacteria</taxon>
        <taxon>Pseudomonadati</taxon>
        <taxon>Pseudomonadota</taxon>
        <taxon>Betaproteobacteria</taxon>
        <taxon>Burkholderiales</taxon>
        <taxon>Oxalobacteraceae</taxon>
        <taxon>Telluria group</taxon>
        <taxon>Pseudoduganella</taxon>
    </lineage>
</organism>
<keyword evidence="5" id="KW-1185">Reference proteome</keyword>
<reference evidence="3" key="2">
    <citation type="submission" date="2019-07" db="EMBL/GenBank/DDBJ databases">
        <authorList>
            <person name="Whitman W."/>
            <person name="Huntemann M."/>
            <person name="Clum A."/>
            <person name="Pillay M."/>
            <person name="Palaniappan K."/>
            <person name="Varghese N."/>
            <person name="Mikhailova N."/>
            <person name="Stamatis D."/>
            <person name="Reddy T."/>
            <person name="Daum C."/>
            <person name="Shapiro N."/>
            <person name="Ivanova N."/>
            <person name="Kyrpides N."/>
            <person name="Woyke T."/>
        </authorList>
    </citation>
    <scope>NUCLEOTIDE SEQUENCE</scope>
    <source>
        <strain evidence="3">CGMCC 1.10685</strain>
    </source>
</reference>
<feature type="transmembrane region" description="Helical" evidence="1">
    <location>
        <begin position="59"/>
        <end position="80"/>
    </location>
</feature>